<dbReference type="InterPro" id="IPR021830">
    <property type="entry name" value="DUF3422"/>
</dbReference>
<dbReference type="RefSeq" id="WP_146590834.1">
    <property type="nucleotide sequence ID" value="NZ_SJPO01000013.1"/>
</dbReference>
<evidence type="ECO:0000313" key="2">
    <source>
        <dbReference type="Proteomes" id="UP000318478"/>
    </source>
</evidence>
<reference evidence="1 2" key="1">
    <citation type="submission" date="2019-02" db="EMBL/GenBank/DDBJ databases">
        <title>Deep-cultivation of Planctomycetes and their phenomic and genomic characterization uncovers novel biology.</title>
        <authorList>
            <person name="Wiegand S."/>
            <person name="Jogler M."/>
            <person name="Boedeker C."/>
            <person name="Pinto D."/>
            <person name="Vollmers J."/>
            <person name="Rivas-Marin E."/>
            <person name="Kohn T."/>
            <person name="Peeters S.H."/>
            <person name="Heuer A."/>
            <person name="Rast P."/>
            <person name="Oberbeckmann S."/>
            <person name="Bunk B."/>
            <person name="Jeske O."/>
            <person name="Meyerdierks A."/>
            <person name="Storesund J.E."/>
            <person name="Kallscheuer N."/>
            <person name="Luecker S."/>
            <person name="Lage O.M."/>
            <person name="Pohl T."/>
            <person name="Merkel B.J."/>
            <person name="Hornburger P."/>
            <person name="Mueller R.-W."/>
            <person name="Bruemmer F."/>
            <person name="Labrenz M."/>
            <person name="Spormann A.M."/>
            <person name="Op Den Camp H."/>
            <person name="Overmann J."/>
            <person name="Amann R."/>
            <person name="Jetten M.S.M."/>
            <person name="Mascher T."/>
            <person name="Medema M.H."/>
            <person name="Devos D.P."/>
            <person name="Kaster A.-K."/>
            <person name="Ovreas L."/>
            <person name="Rohde M."/>
            <person name="Galperin M.Y."/>
            <person name="Jogler C."/>
        </authorList>
    </citation>
    <scope>NUCLEOTIDE SEQUENCE [LARGE SCALE GENOMIC DNA]</scope>
    <source>
        <strain evidence="1 2">Pla123a</strain>
    </source>
</reference>
<dbReference type="EMBL" id="SJPO01000013">
    <property type="protein sequence ID" value="TWT66912.1"/>
    <property type="molecule type" value="Genomic_DNA"/>
</dbReference>
<name>A0A5C5XZK3_9BACT</name>
<dbReference type="AlphaFoldDB" id="A0A5C5XZK3"/>
<comment type="caution">
    <text evidence="1">The sequence shown here is derived from an EMBL/GenBank/DDBJ whole genome shotgun (WGS) entry which is preliminary data.</text>
</comment>
<sequence>MGSTLNRGKTSDSAELRETIIEGGFSISEFLLRRSIPAFRTCRAARERILALQIEVQNYQLFRSIDRQASRPRLSPSAIDRGVALAELPDANTEELERYGPIDWTAFGASIE</sequence>
<protein>
    <submittedName>
        <fullName evidence="1">Uncharacterized protein</fullName>
    </submittedName>
</protein>
<dbReference type="OrthoDB" id="9767470at2"/>
<dbReference type="Pfam" id="PF11902">
    <property type="entry name" value="DUF3422"/>
    <property type="match status" value="1"/>
</dbReference>
<gene>
    <name evidence="1" type="ORF">Pla123a_43400</name>
</gene>
<keyword evidence="2" id="KW-1185">Reference proteome</keyword>
<dbReference type="Proteomes" id="UP000318478">
    <property type="component" value="Unassembled WGS sequence"/>
</dbReference>
<proteinExistence type="predicted"/>
<accession>A0A5C5XZK3</accession>
<evidence type="ECO:0000313" key="1">
    <source>
        <dbReference type="EMBL" id="TWT66912.1"/>
    </source>
</evidence>
<organism evidence="1 2">
    <name type="scientific">Posidoniimonas polymericola</name>
    <dbReference type="NCBI Taxonomy" id="2528002"/>
    <lineage>
        <taxon>Bacteria</taxon>
        <taxon>Pseudomonadati</taxon>
        <taxon>Planctomycetota</taxon>
        <taxon>Planctomycetia</taxon>
        <taxon>Pirellulales</taxon>
        <taxon>Lacipirellulaceae</taxon>
        <taxon>Posidoniimonas</taxon>
    </lineage>
</organism>